<name>A0AB38ZMC4_9VIRU</name>
<sequence length="72" mass="8484">MLALNVFSITIPNFKKFGKKMQKQRKGDIDRIVDRLSDIAKEETTRAKEIFEEHKKVLKPSPKKTSIDFYEK</sequence>
<accession>A0AB38ZMC4</accession>
<protein>
    <submittedName>
        <fullName evidence="1">Uncharacterized protein</fullName>
    </submittedName>
</protein>
<dbReference type="EMBL" id="PP130629">
    <property type="protein sequence ID" value="XAO13533.1"/>
    <property type="molecule type" value="Genomic_DNA"/>
</dbReference>
<evidence type="ECO:0000313" key="1">
    <source>
        <dbReference type="EMBL" id="XAO13533.1"/>
    </source>
</evidence>
<organism evidence="1">
    <name type="scientific">Mantoniella tinhauana virus 1</name>
    <dbReference type="NCBI Taxonomy" id="3111543"/>
    <lineage>
        <taxon>Viruses</taxon>
    </lineage>
</organism>
<proteinExistence type="predicted"/>
<reference evidence="1" key="1">
    <citation type="submission" date="2024-01" db="EMBL/GenBank/DDBJ databases">
        <title>Genomic and biogeographic characterisation of Mantoniella tinhauana virus 1, the first discovered Mantoniella-infecting prasinovirus.</title>
        <authorList>
            <person name="Rey Redondo E."/>
            <person name="Yung C.C.M."/>
        </authorList>
    </citation>
    <scope>NUCLEOTIDE SEQUENCE</scope>
    <source>
        <strain evidence="1">Lau Fau Shan</strain>
    </source>
</reference>